<accession>A0ABW2ELW4</accession>
<keyword evidence="3" id="KW-1185">Reference proteome</keyword>
<gene>
    <name evidence="2" type="ORF">ACFQIC_05860</name>
</gene>
<dbReference type="RefSeq" id="WP_204707982.1">
    <property type="nucleotide sequence ID" value="NZ_JBHSZV010000013.1"/>
</dbReference>
<reference evidence="3" key="1">
    <citation type="journal article" date="2019" name="Int. J. Syst. Evol. Microbiol.">
        <title>The Global Catalogue of Microorganisms (GCM) 10K type strain sequencing project: providing services to taxonomists for standard genome sequencing and annotation.</title>
        <authorList>
            <consortium name="The Broad Institute Genomics Platform"/>
            <consortium name="The Broad Institute Genome Sequencing Center for Infectious Disease"/>
            <person name="Wu L."/>
            <person name="Ma J."/>
        </authorList>
    </citation>
    <scope>NUCLEOTIDE SEQUENCE [LARGE SCALE GENOMIC DNA]</scope>
    <source>
        <strain evidence="3">CGMCC 4.1621</strain>
    </source>
</reference>
<evidence type="ECO:0000256" key="1">
    <source>
        <dbReference type="SAM" id="Phobius"/>
    </source>
</evidence>
<feature type="transmembrane region" description="Helical" evidence="1">
    <location>
        <begin position="41"/>
        <end position="63"/>
    </location>
</feature>
<organism evidence="2 3">
    <name type="scientific">Halobacillus seohaensis</name>
    <dbReference type="NCBI Taxonomy" id="447421"/>
    <lineage>
        <taxon>Bacteria</taxon>
        <taxon>Bacillati</taxon>
        <taxon>Bacillota</taxon>
        <taxon>Bacilli</taxon>
        <taxon>Bacillales</taxon>
        <taxon>Bacillaceae</taxon>
        <taxon>Halobacillus</taxon>
    </lineage>
</organism>
<name>A0ABW2ELW4_9BACI</name>
<protein>
    <recommendedName>
        <fullName evidence="4">Cardiolipin synthase N-terminal domain-containing protein</fullName>
    </recommendedName>
</protein>
<evidence type="ECO:0008006" key="4">
    <source>
        <dbReference type="Google" id="ProtNLM"/>
    </source>
</evidence>
<proteinExistence type="predicted"/>
<evidence type="ECO:0000313" key="3">
    <source>
        <dbReference type="Proteomes" id="UP001596410"/>
    </source>
</evidence>
<dbReference type="EMBL" id="JBHSZV010000013">
    <property type="protein sequence ID" value="MFC7061384.1"/>
    <property type="molecule type" value="Genomic_DNA"/>
</dbReference>
<feature type="transmembrane region" description="Helical" evidence="1">
    <location>
        <begin position="6"/>
        <end position="29"/>
    </location>
</feature>
<comment type="caution">
    <text evidence="2">The sequence shown here is derived from an EMBL/GenBank/DDBJ whole genome shotgun (WGS) entry which is preliminary data.</text>
</comment>
<keyword evidence="1" id="KW-0472">Membrane</keyword>
<evidence type="ECO:0000313" key="2">
    <source>
        <dbReference type="EMBL" id="MFC7061384.1"/>
    </source>
</evidence>
<dbReference type="Proteomes" id="UP001596410">
    <property type="component" value="Unassembled WGS sequence"/>
</dbReference>
<sequence>MEFGMMVIIFLMFGLALLLINIFTSVWAYRDSQKKGKGQSFSLVVLLGTLFFPIVGLIVYVIIRNDY</sequence>
<keyword evidence="1" id="KW-0812">Transmembrane</keyword>
<keyword evidence="1" id="KW-1133">Transmembrane helix</keyword>